<keyword evidence="1" id="KW-0949">S-adenosyl-L-methionine</keyword>
<protein>
    <recommendedName>
        <fullName evidence="1">Ribosomal RNA large subunit methyltransferase J</fullName>
        <ecNumber evidence="1">2.1.1.266</ecNumber>
    </recommendedName>
    <alternativeName>
        <fullName evidence="1">23S rRNA (adenine(2030)-N6)-methyltransferase</fullName>
    </alternativeName>
    <alternativeName>
        <fullName evidence="1">23S rRNA m6A2030 methyltransferase</fullName>
    </alternativeName>
</protein>
<evidence type="ECO:0000256" key="1">
    <source>
        <dbReference type="HAMAP-Rule" id="MF_00934"/>
    </source>
</evidence>
<sequence length="273" mass="29818">MNYRHAFHAGNAADCVKHALLVSLARAMLAKPKPLFVLDTHAGIGSYDLTAAEATRTGEFHNGIAKLRHSPPEALEDFVALSGTADRYNGSPALIRALLRPGDRLALCELHKEDAATLRRRFHGDPQIQIHQRDGYEALTALLPPPERRGLILIDPPFERTDEFAAITAGLGVAWRKFRTGVFAIWYPVKHRAPVRDLFDAIVTSAIPDVITCEVMFRPPLDPARLNGCGVLIVNAPYGFTTAAPPILNALRDRLAEPEGSAGISVLTEETPK</sequence>
<gene>
    <name evidence="1 2" type="primary">rlmJ</name>
    <name evidence="2" type="ORF">SIL87_11805</name>
</gene>
<comment type="function">
    <text evidence="1">Specifically methylates the adenine in position 2030 of 23S rRNA.</text>
</comment>
<dbReference type="EMBL" id="JAWXYB010000018">
    <property type="protein sequence ID" value="MDX5931453.1"/>
    <property type="molecule type" value="Genomic_DNA"/>
</dbReference>
<dbReference type="GO" id="GO:0036307">
    <property type="term" value="F:23S rRNA (adenine(2030)-N(6))-methyltransferase activity"/>
    <property type="evidence" value="ECO:0007669"/>
    <property type="project" value="UniProtKB-UniRule"/>
</dbReference>
<evidence type="ECO:0000313" key="2">
    <source>
        <dbReference type="EMBL" id="MDX5931453.1"/>
    </source>
</evidence>
<comment type="similarity">
    <text evidence="1">Belongs to the RlmJ family.</text>
</comment>
<comment type="catalytic activity">
    <reaction evidence="1">
        <text>adenosine(2030) in 23S rRNA + S-adenosyl-L-methionine = N(6)-methyladenosine(2030) in 23S rRNA + S-adenosyl-L-homocysteine + H(+)</text>
        <dbReference type="Rhea" id="RHEA:43736"/>
        <dbReference type="Rhea" id="RHEA-COMP:10668"/>
        <dbReference type="Rhea" id="RHEA-COMP:10669"/>
        <dbReference type="ChEBI" id="CHEBI:15378"/>
        <dbReference type="ChEBI" id="CHEBI:57856"/>
        <dbReference type="ChEBI" id="CHEBI:59789"/>
        <dbReference type="ChEBI" id="CHEBI:74411"/>
        <dbReference type="ChEBI" id="CHEBI:74449"/>
        <dbReference type="EC" id="2.1.1.266"/>
    </reaction>
</comment>
<dbReference type="SUPFAM" id="SSF53335">
    <property type="entry name" value="S-adenosyl-L-methionine-dependent methyltransferases"/>
    <property type="match status" value="1"/>
</dbReference>
<organism evidence="2 3">
    <name type="scientific">Acidiphilium acidophilum</name>
    <name type="common">Thiobacillus acidophilus</name>
    <dbReference type="NCBI Taxonomy" id="76588"/>
    <lineage>
        <taxon>Bacteria</taxon>
        <taxon>Pseudomonadati</taxon>
        <taxon>Pseudomonadota</taxon>
        <taxon>Alphaproteobacteria</taxon>
        <taxon>Acetobacterales</taxon>
        <taxon>Acidocellaceae</taxon>
        <taxon>Acidiphilium</taxon>
    </lineage>
</organism>
<proteinExistence type="inferred from homology"/>
<feature type="binding site" evidence="1">
    <location>
        <position position="91"/>
    </location>
    <ligand>
        <name>S-adenosyl-L-methionine</name>
        <dbReference type="ChEBI" id="CHEBI:59789"/>
    </ligand>
</feature>
<dbReference type="PANTHER" id="PTHR37426:SF1">
    <property type="entry name" value="RIBOSOMAL RNA LARGE SUBUNIT METHYLTRANSFERASE J"/>
    <property type="match status" value="1"/>
</dbReference>
<dbReference type="PANTHER" id="PTHR37426">
    <property type="entry name" value="RIBOSOMAL RNA LARGE SUBUNIT METHYLTRANSFERASE J"/>
    <property type="match status" value="1"/>
</dbReference>
<feature type="binding site" evidence="1">
    <location>
        <position position="109"/>
    </location>
    <ligand>
        <name>S-adenosyl-L-methionine</name>
        <dbReference type="ChEBI" id="CHEBI:59789"/>
    </ligand>
</feature>
<evidence type="ECO:0000313" key="3">
    <source>
        <dbReference type="Proteomes" id="UP001279553"/>
    </source>
</evidence>
<dbReference type="InterPro" id="IPR007473">
    <property type="entry name" value="RlmJ"/>
</dbReference>
<dbReference type="GO" id="GO:0005829">
    <property type="term" value="C:cytosol"/>
    <property type="evidence" value="ECO:0007669"/>
    <property type="project" value="TreeGrafter"/>
</dbReference>
<keyword evidence="1" id="KW-0694">RNA-binding</keyword>
<keyword evidence="1" id="KW-0808">Transferase</keyword>
<dbReference type="AlphaFoldDB" id="A0AAW9DQZ0"/>
<dbReference type="Gene3D" id="3.40.50.150">
    <property type="entry name" value="Vaccinia Virus protein VP39"/>
    <property type="match status" value="1"/>
</dbReference>
<keyword evidence="1" id="KW-0698">rRNA processing</keyword>
<dbReference type="HAMAP" id="MF_00934">
    <property type="entry name" value="23SrRNA_methyltr_J"/>
    <property type="match status" value="1"/>
</dbReference>
<accession>A0AAW9DQZ0</accession>
<feature type="site" description="Interaction with substrate rRNA" evidence="1">
    <location>
        <position position="3"/>
    </location>
</feature>
<dbReference type="RefSeq" id="WP_319614367.1">
    <property type="nucleotide sequence ID" value="NZ_JAWXYB010000018.1"/>
</dbReference>
<dbReference type="GO" id="GO:0003723">
    <property type="term" value="F:RNA binding"/>
    <property type="evidence" value="ECO:0007669"/>
    <property type="project" value="UniProtKB-UniRule"/>
</dbReference>
<feature type="active site" description="Proton acceptor" evidence="1">
    <location>
        <position position="155"/>
    </location>
</feature>
<keyword evidence="1" id="KW-0489">Methyltransferase</keyword>
<reference evidence="2 3" key="1">
    <citation type="submission" date="2023-11" db="EMBL/GenBank/DDBJ databases">
        <title>MicrobeMod: A computational toolkit for identifying prokaryotic methylation and restriction-modification with nanopore sequencing.</title>
        <authorList>
            <person name="Crits-Christoph A."/>
            <person name="Kang S.C."/>
            <person name="Lee H."/>
            <person name="Ostrov N."/>
        </authorList>
    </citation>
    <scope>NUCLEOTIDE SEQUENCE [LARGE SCALE GENOMIC DNA]</scope>
    <source>
        <strain evidence="2 3">DSMZ 700</strain>
    </source>
</reference>
<feature type="binding site" evidence="1">
    <location>
        <position position="18"/>
    </location>
    <ligand>
        <name>S-adenosyl-L-methionine</name>
        <dbReference type="ChEBI" id="CHEBI:59789"/>
    </ligand>
</feature>
<dbReference type="InterPro" id="IPR029063">
    <property type="entry name" value="SAM-dependent_MTases_sf"/>
</dbReference>
<feature type="binding site" evidence="1">
    <location>
        <position position="155"/>
    </location>
    <ligand>
        <name>S-adenosyl-L-methionine</name>
        <dbReference type="ChEBI" id="CHEBI:59789"/>
    </ligand>
</feature>
<comment type="subunit">
    <text evidence="1">Monomer.</text>
</comment>
<keyword evidence="3" id="KW-1185">Reference proteome</keyword>
<dbReference type="Proteomes" id="UP001279553">
    <property type="component" value="Unassembled WGS sequence"/>
</dbReference>
<dbReference type="GO" id="GO:0070475">
    <property type="term" value="P:rRNA base methylation"/>
    <property type="evidence" value="ECO:0007669"/>
    <property type="project" value="UniProtKB-UniRule"/>
</dbReference>
<feature type="binding site" evidence="1">
    <location>
        <position position="41"/>
    </location>
    <ligand>
        <name>S-adenosyl-L-methionine</name>
        <dbReference type="ChEBI" id="CHEBI:59789"/>
    </ligand>
</feature>
<dbReference type="EC" id="2.1.1.266" evidence="1"/>
<name>A0AAW9DQZ0_ACIAO</name>
<comment type="caution">
    <text evidence="2">The sequence shown here is derived from an EMBL/GenBank/DDBJ whole genome shotgun (WGS) entry which is preliminary data.</text>
</comment>
<feature type="binding site" evidence="1">
    <location>
        <begin position="134"/>
        <end position="135"/>
    </location>
    <ligand>
        <name>S-adenosyl-L-methionine</name>
        <dbReference type="ChEBI" id="CHEBI:59789"/>
    </ligand>
</feature>
<dbReference type="Pfam" id="PF04378">
    <property type="entry name" value="RsmJ"/>
    <property type="match status" value="1"/>
</dbReference>